<dbReference type="EMBL" id="DQ440337">
    <property type="protein sequence ID" value="ABF18370.1"/>
    <property type="molecule type" value="mRNA"/>
</dbReference>
<dbReference type="HAMAP" id="MF_01629">
    <property type="entry name" value="PdxH"/>
    <property type="match status" value="1"/>
</dbReference>
<name>Q1HQV7_AEDAE</name>
<dbReference type="GO" id="GO:0004733">
    <property type="term" value="F:pyridoxamine phosphate oxidase activity"/>
    <property type="evidence" value="ECO:0007669"/>
    <property type="project" value="UniProtKB-EC"/>
</dbReference>
<comment type="function">
    <text evidence="2">Catalyzes the oxidation of either pyridoxine 5'-phosphate (PNP) or pyridoxamine 5'-phosphate (PMP) into pyridoxal 5'-phosphate (PLP).</text>
</comment>
<comment type="pathway">
    <text evidence="3">Cofactor metabolism; pyridoxal 5'-phosphate salvage; pyridoxal 5'-phosphate from pyridoxamine 5'-phosphate: step 1/1.</text>
</comment>
<dbReference type="NCBIfam" id="TIGR00558">
    <property type="entry name" value="pdxH"/>
    <property type="match status" value="1"/>
</dbReference>
<evidence type="ECO:0000256" key="9">
    <source>
        <dbReference type="ARBA" id="ARBA00022643"/>
    </source>
</evidence>
<evidence type="ECO:0000256" key="3">
    <source>
        <dbReference type="ARBA" id="ARBA00004738"/>
    </source>
</evidence>
<evidence type="ECO:0000256" key="11">
    <source>
        <dbReference type="ARBA" id="ARBA00023096"/>
    </source>
</evidence>
<evidence type="ECO:0000256" key="8">
    <source>
        <dbReference type="ARBA" id="ARBA00022630"/>
    </source>
</evidence>
<dbReference type="Gene3D" id="2.30.110.10">
    <property type="entry name" value="Electron Transport, Fmn-binding Protein, Chain A"/>
    <property type="match status" value="1"/>
</dbReference>
<evidence type="ECO:0000256" key="6">
    <source>
        <dbReference type="ARBA" id="ARBA00011738"/>
    </source>
</evidence>
<dbReference type="GO" id="GO:0008615">
    <property type="term" value="P:pyridoxine biosynthetic process"/>
    <property type="evidence" value="ECO:0007669"/>
    <property type="project" value="UniProtKB-KW"/>
</dbReference>
<comment type="subunit">
    <text evidence="6">Homodimer.</text>
</comment>
<dbReference type="SUPFAM" id="SSF50475">
    <property type="entry name" value="FMN-binding split barrel"/>
    <property type="match status" value="1"/>
</dbReference>
<protein>
    <recommendedName>
        <fullName evidence="7">pyridoxal 5'-phosphate synthase</fullName>
        <ecNumber evidence="7">1.4.3.5</ecNumber>
    </recommendedName>
</protein>
<dbReference type="InterPro" id="IPR012349">
    <property type="entry name" value="Split_barrel_FMN-bd"/>
</dbReference>
<comment type="cofactor">
    <cofactor evidence="1">
        <name>FMN</name>
        <dbReference type="ChEBI" id="CHEBI:58210"/>
    </cofactor>
</comment>
<evidence type="ECO:0000259" key="12">
    <source>
        <dbReference type="Pfam" id="PF01243"/>
    </source>
</evidence>
<dbReference type="InterPro" id="IPR011576">
    <property type="entry name" value="Pyridox_Oxase_N"/>
</dbReference>
<dbReference type="InterPro" id="IPR019740">
    <property type="entry name" value="Pyridox_Oxase_CS"/>
</dbReference>
<dbReference type="Pfam" id="PF10590">
    <property type="entry name" value="PNP_phzG_C"/>
    <property type="match status" value="1"/>
</dbReference>
<evidence type="ECO:0000256" key="5">
    <source>
        <dbReference type="ARBA" id="ARBA00007301"/>
    </source>
</evidence>
<evidence type="ECO:0000259" key="13">
    <source>
        <dbReference type="Pfam" id="PF10590"/>
    </source>
</evidence>
<evidence type="ECO:0000313" key="14">
    <source>
        <dbReference type="EMBL" id="ABF18370.1"/>
    </source>
</evidence>
<keyword evidence="10" id="KW-0560">Oxidoreductase</keyword>
<dbReference type="NCBIfam" id="NF004231">
    <property type="entry name" value="PRK05679.1"/>
    <property type="match status" value="1"/>
</dbReference>
<evidence type="ECO:0000256" key="10">
    <source>
        <dbReference type="ARBA" id="ARBA00023002"/>
    </source>
</evidence>
<comment type="similarity">
    <text evidence="5">Belongs to the pyridoxamine 5'-phosphate oxidase family.</text>
</comment>
<evidence type="ECO:0000256" key="7">
    <source>
        <dbReference type="ARBA" id="ARBA00012801"/>
    </source>
</evidence>
<dbReference type="Pfam" id="PF01243">
    <property type="entry name" value="PNPOx_N"/>
    <property type="match status" value="1"/>
</dbReference>
<dbReference type="VEuPathDB" id="VectorBase:AAEL002703"/>
<evidence type="ECO:0000256" key="1">
    <source>
        <dbReference type="ARBA" id="ARBA00001917"/>
    </source>
</evidence>
<dbReference type="GO" id="GO:0010181">
    <property type="term" value="F:FMN binding"/>
    <property type="evidence" value="ECO:0007669"/>
    <property type="project" value="InterPro"/>
</dbReference>
<keyword evidence="8" id="KW-0285">Flavoprotein</keyword>
<feature type="domain" description="Pyridoxamine 5'-phosphate oxidase N-terminal" evidence="12">
    <location>
        <begin position="55"/>
        <end position="165"/>
    </location>
</feature>
<feature type="domain" description="Pyridoxine 5'-phosphate oxidase dimerisation C-terminal" evidence="13">
    <location>
        <begin position="186"/>
        <end position="241"/>
    </location>
</feature>
<dbReference type="PANTHER" id="PTHR10851:SF0">
    <property type="entry name" value="PYRIDOXINE-5'-PHOSPHATE OXIDASE"/>
    <property type="match status" value="1"/>
</dbReference>
<accession>Q1HQV7</accession>
<sequence>MILNIARRMSTVDIAALRIKYKEKKDIFHESSIQVKEPFSLFRKWFDEACNTPEIIEPNAMCLATATKDAIPSARFVLLKDITDQGFTFFTNYGSRKAAEIAENPNVALTFYWLPLRRSVRIEGSAEKISREESEAYFHQRPRASQIGALASPQSEAIPSREYLDQKEQAIKDELGPEGVVPLPNWGGYLVRPSTIEFWQGQTNRLHDRIRFRQKLKDGETVDGEVLHQGESGWFYDRLAP</sequence>
<reference evidence="14" key="1">
    <citation type="submission" date="2006-03" db="EMBL/GenBank/DDBJ databases">
        <authorList>
            <person name="Ribeiro J.M.C."/>
            <person name="Chandra P.K."/>
            <person name="Calvo E."/>
            <person name="Pham V.M."/>
            <person name="Wikel S.K."/>
        </authorList>
    </citation>
    <scope>NUCLEOTIDE SEQUENCE</scope>
</reference>
<dbReference type="UniPathway" id="UPA01068">
    <property type="reaction ID" value="UER00304"/>
</dbReference>
<dbReference type="HOGENOM" id="CLU_032263_2_1_1"/>
<keyword evidence="9" id="KW-0288">FMN</keyword>
<dbReference type="AlphaFoldDB" id="Q1HQV7"/>
<comment type="pathway">
    <text evidence="4">Cofactor metabolism; pyridoxal 5'-phosphate salvage; pyridoxal 5'-phosphate from pyridoxine 5'-phosphate: step 1/1.</text>
</comment>
<dbReference type="InterPro" id="IPR019576">
    <property type="entry name" value="Pyridoxamine_oxidase_dimer_C"/>
</dbReference>
<proteinExistence type="evidence at transcript level"/>
<reference evidence="14" key="2">
    <citation type="journal article" date="2007" name="BMC Genomics">
        <title>An annotated catalogue of salivary gland transcripts in the adult female mosquito, Aedes aegypti.</title>
        <authorList>
            <person name="Ribeiro J.M."/>
            <person name="Arca B."/>
            <person name="Lombardo F."/>
            <person name="Calvo E."/>
            <person name="Phan V.M."/>
            <person name="Chandra P.K."/>
            <person name="Wikel S.K."/>
        </authorList>
    </citation>
    <scope>NUCLEOTIDE SEQUENCE</scope>
</reference>
<dbReference type="EC" id="1.4.3.5" evidence="7"/>
<dbReference type="InterPro" id="IPR000659">
    <property type="entry name" value="Pyridox_Oxase"/>
</dbReference>
<dbReference type="PANTHER" id="PTHR10851">
    <property type="entry name" value="PYRIDOXINE-5-PHOSPHATE OXIDASE"/>
    <property type="match status" value="1"/>
</dbReference>
<organism evidence="14">
    <name type="scientific">Aedes aegypti</name>
    <name type="common">Yellowfever mosquito</name>
    <name type="synonym">Culex aegypti</name>
    <dbReference type="NCBI Taxonomy" id="7159"/>
    <lineage>
        <taxon>Eukaryota</taxon>
        <taxon>Metazoa</taxon>
        <taxon>Ecdysozoa</taxon>
        <taxon>Arthropoda</taxon>
        <taxon>Hexapoda</taxon>
        <taxon>Insecta</taxon>
        <taxon>Pterygota</taxon>
        <taxon>Neoptera</taxon>
        <taxon>Endopterygota</taxon>
        <taxon>Diptera</taxon>
        <taxon>Nematocera</taxon>
        <taxon>Culicoidea</taxon>
        <taxon>Culicidae</taxon>
        <taxon>Culicinae</taxon>
        <taxon>Aedini</taxon>
        <taxon>Aedes</taxon>
        <taxon>Stegomyia</taxon>
    </lineage>
</organism>
<dbReference type="PROSITE" id="PS01064">
    <property type="entry name" value="PYRIDOX_OXIDASE"/>
    <property type="match status" value="1"/>
</dbReference>
<dbReference type="FunFam" id="2.30.110.10:FF:000005">
    <property type="entry name" value="NAD(P)H-hydrate epimerase"/>
    <property type="match status" value="1"/>
</dbReference>
<evidence type="ECO:0000256" key="4">
    <source>
        <dbReference type="ARBA" id="ARBA00005037"/>
    </source>
</evidence>
<dbReference type="PIRSF" id="PIRSF000190">
    <property type="entry name" value="Pyd_amn-ph_oxd"/>
    <property type="match status" value="1"/>
</dbReference>
<evidence type="ECO:0000256" key="2">
    <source>
        <dbReference type="ARBA" id="ARBA00003691"/>
    </source>
</evidence>
<keyword evidence="11" id="KW-0664">Pyridoxine biosynthesis</keyword>